<dbReference type="PANTHER" id="PTHR22916:SF3">
    <property type="entry name" value="UDP-GLCNAC:BETAGAL BETA-1,3-N-ACETYLGLUCOSAMINYLTRANSFERASE-LIKE PROTEIN 1"/>
    <property type="match status" value="1"/>
</dbReference>
<dbReference type="Pfam" id="PF00535">
    <property type="entry name" value="Glycos_transf_2"/>
    <property type="match status" value="1"/>
</dbReference>
<dbReference type="Proteomes" id="UP001202180">
    <property type="component" value="Unassembled WGS sequence"/>
</dbReference>
<evidence type="ECO:0000259" key="1">
    <source>
        <dbReference type="Pfam" id="PF00535"/>
    </source>
</evidence>
<dbReference type="EMBL" id="JALPRF010000001">
    <property type="protein sequence ID" value="MCK8490934.1"/>
    <property type="molecule type" value="Genomic_DNA"/>
</dbReference>
<comment type="caution">
    <text evidence="2">The sequence shown here is derived from an EMBL/GenBank/DDBJ whole genome shotgun (WGS) entry which is preliminary data.</text>
</comment>
<dbReference type="RefSeq" id="WP_232559506.1">
    <property type="nucleotide sequence ID" value="NZ_JALPRF010000001.1"/>
</dbReference>
<sequence>MENPVRPTISVALCTYNGETYLPAQWQSLLDQHLLPDEIVVCDDRSTDGTVALLERLAAEAPFRVRILVNDVQLGSNKNFERALSECTGDLIFICDQDDYWFPNKISVMTDYMEKHPNDQLAFSDAWVTDEHLQGRERRFWTWIRFDEEAQNRWRTGEMMEVMLDGNRVMGCATVVRRSFLNRVMPFPDEVPGYIYDGWLGLVGAAYNAIQFVDEPLLLYRTHVRQQVGVRQKEPPQRVRLRDRFSRHRAIKLAPLREKQATLATISRLLAERVPQEAPGLTLLRRRLSHFTMRSCLPHDRLRRLKPVLNSLQQGNYNRYADAAANWYAPYLAALGDVLE</sequence>
<feature type="domain" description="Glycosyltransferase 2-like" evidence="1">
    <location>
        <begin position="10"/>
        <end position="158"/>
    </location>
</feature>
<protein>
    <submittedName>
        <fullName evidence="2">Glycosyltransferase family 2 protein</fullName>
    </submittedName>
</protein>
<accession>A0ABT0HFK6</accession>
<evidence type="ECO:0000313" key="3">
    <source>
        <dbReference type="Proteomes" id="UP001202180"/>
    </source>
</evidence>
<keyword evidence="3" id="KW-1185">Reference proteome</keyword>
<name>A0ABT0HFK6_9BACT</name>
<gene>
    <name evidence="2" type="ORF">M0L20_03665</name>
</gene>
<reference evidence="2 3" key="1">
    <citation type="submission" date="2022-04" db="EMBL/GenBank/DDBJ databases">
        <title>Spirosoma sp. strain RP8 genome sequencing and assembly.</title>
        <authorList>
            <person name="Jung Y."/>
        </authorList>
    </citation>
    <scope>NUCLEOTIDE SEQUENCE [LARGE SCALE GENOMIC DNA]</scope>
    <source>
        <strain evidence="2 3">RP8</strain>
    </source>
</reference>
<dbReference type="SUPFAM" id="SSF53448">
    <property type="entry name" value="Nucleotide-diphospho-sugar transferases"/>
    <property type="match status" value="1"/>
</dbReference>
<organism evidence="2 3">
    <name type="scientific">Spirosoma liriopis</name>
    <dbReference type="NCBI Taxonomy" id="2937440"/>
    <lineage>
        <taxon>Bacteria</taxon>
        <taxon>Pseudomonadati</taxon>
        <taxon>Bacteroidota</taxon>
        <taxon>Cytophagia</taxon>
        <taxon>Cytophagales</taxon>
        <taxon>Cytophagaceae</taxon>
        <taxon>Spirosoma</taxon>
    </lineage>
</organism>
<dbReference type="Gene3D" id="3.90.550.10">
    <property type="entry name" value="Spore Coat Polysaccharide Biosynthesis Protein SpsA, Chain A"/>
    <property type="match status" value="1"/>
</dbReference>
<proteinExistence type="predicted"/>
<dbReference type="InterPro" id="IPR029044">
    <property type="entry name" value="Nucleotide-diphossugar_trans"/>
</dbReference>
<dbReference type="InterPro" id="IPR001173">
    <property type="entry name" value="Glyco_trans_2-like"/>
</dbReference>
<evidence type="ECO:0000313" key="2">
    <source>
        <dbReference type="EMBL" id="MCK8490934.1"/>
    </source>
</evidence>
<dbReference type="CDD" id="cd04196">
    <property type="entry name" value="GT_2_like_d"/>
    <property type="match status" value="1"/>
</dbReference>
<dbReference type="PANTHER" id="PTHR22916">
    <property type="entry name" value="GLYCOSYLTRANSFERASE"/>
    <property type="match status" value="1"/>
</dbReference>